<dbReference type="EMBL" id="JAAXOW010000002">
    <property type="protein sequence ID" value="NKX93396.1"/>
    <property type="molecule type" value="Genomic_DNA"/>
</dbReference>
<evidence type="ECO:0000256" key="1">
    <source>
        <dbReference type="SAM" id="Phobius"/>
    </source>
</evidence>
<feature type="transmembrane region" description="Helical" evidence="1">
    <location>
        <begin position="179"/>
        <end position="203"/>
    </location>
</feature>
<name>A0A9X5ISQ8_9MICO</name>
<organism evidence="2 3">
    <name type="scientific">Sanguibacter hominis ATCC BAA-789</name>
    <dbReference type="NCBI Taxonomy" id="1312740"/>
    <lineage>
        <taxon>Bacteria</taxon>
        <taxon>Bacillati</taxon>
        <taxon>Actinomycetota</taxon>
        <taxon>Actinomycetes</taxon>
        <taxon>Micrococcales</taxon>
        <taxon>Sanguibacteraceae</taxon>
        <taxon>Sanguibacter</taxon>
    </lineage>
</organism>
<keyword evidence="1" id="KW-0812">Transmembrane</keyword>
<dbReference type="Proteomes" id="UP000774283">
    <property type="component" value="Unassembled WGS sequence"/>
</dbReference>
<proteinExistence type="predicted"/>
<gene>
    <name evidence="2" type="ORF">HF995_08960</name>
</gene>
<dbReference type="AlphaFoldDB" id="A0A9X5ISQ8"/>
<keyword evidence="3" id="KW-1185">Reference proteome</keyword>
<comment type="caution">
    <text evidence="2">The sequence shown here is derived from an EMBL/GenBank/DDBJ whole genome shotgun (WGS) entry which is preliminary data.</text>
</comment>
<accession>A0A9X5ISQ8</accession>
<reference evidence="2 3" key="1">
    <citation type="submission" date="2020-04" db="EMBL/GenBank/DDBJ databases">
        <title>MicrobeNet Type strains.</title>
        <authorList>
            <person name="Nicholson A.C."/>
        </authorList>
    </citation>
    <scope>NUCLEOTIDE SEQUENCE [LARGE SCALE GENOMIC DNA]</scope>
    <source>
        <strain evidence="2 3">ATCC BAA-789</strain>
    </source>
</reference>
<dbReference type="RefSeq" id="WP_168447431.1">
    <property type="nucleotide sequence ID" value="NZ_JAAXOW010000002.1"/>
</dbReference>
<keyword evidence="1" id="KW-0472">Membrane</keyword>
<evidence type="ECO:0000313" key="2">
    <source>
        <dbReference type="EMBL" id="NKX93396.1"/>
    </source>
</evidence>
<keyword evidence="1" id="KW-1133">Transmembrane helix</keyword>
<evidence type="ECO:0000313" key="3">
    <source>
        <dbReference type="Proteomes" id="UP000774283"/>
    </source>
</evidence>
<protein>
    <submittedName>
        <fullName evidence="2">Uncharacterized protein</fullName>
    </submittedName>
</protein>
<feature type="transmembrane region" description="Helical" evidence="1">
    <location>
        <begin position="24"/>
        <end position="48"/>
    </location>
</feature>
<sequence>MTPAAPSAVPGVAHPARRRRGPRILVAVGIVLAALGVVALVLGIVSFARTLPMGILDGRGEPGSDVIASAEAPGELAITLAAEEPVTIWATSVDRGQGPSWDVEVRSADGTPQRTTTGVTATTQRAGVRAVSVADFTPTVAGTYVISLEATETTASIGRLLVTEAVPVPTFVTRLLTGIGLIFVGIALGVVGIALGVGGAVWWGVTANDDRRRDAAPHGPSAPPPGL</sequence>